<gene>
    <name evidence="1" type="ORF">Pcinc_016606</name>
</gene>
<protein>
    <recommendedName>
        <fullName evidence="3">Reverse transcriptase/retrotransposon-derived protein RNase H-like domain-containing protein</fullName>
    </recommendedName>
</protein>
<dbReference type="SUPFAM" id="SSF56672">
    <property type="entry name" value="DNA/RNA polymerases"/>
    <property type="match status" value="1"/>
</dbReference>
<dbReference type="InterPro" id="IPR043502">
    <property type="entry name" value="DNA/RNA_pol_sf"/>
</dbReference>
<dbReference type="InterPro" id="IPR043128">
    <property type="entry name" value="Rev_trsase/Diguanyl_cyclase"/>
</dbReference>
<proteinExistence type="predicted"/>
<evidence type="ECO:0000313" key="1">
    <source>
        <dbReference type="EMBL" id="KAK3878795.1"/>
    </source>
</evidence>
<accession>A0AAE1FSI5</accession>
<organism evidence="1 2">
    <name type="scientific">Petrolisthes cinctipes</name>
    <name type="common">Flat porcelain crab</name>
    <dbReference type="NCBI Taxonomy" id="88211"/>
    <lineage>
        <taxon>Eukaryota</taxon>
        <taxon>Metazoa</taxon>
        <taxon>Ecdysozoa</taxon>
        <taxon>Arthropoda</taxon>
        <taxon>Crustacea</taxon>
        <taxon>Multicrustacea</taxon>
        <taxon>Malacostraca</taxon>
        <taxon>Eumalacostraca</taxon>
        <taxon>Eucarida</taxon>
        <taxon>Decapoda</taxon>
        <taxon>Pleocyemata</taxon>
        <taxon>Anomura</taxon>
        <taxon>Galatheoidea</taxon>
        <taxon>Porcellanidae</taxon>
        <taxon>Petrolisthes</taxon>
    </lineage>
</organism>
<evidence type="ECO:0000313" key="2">
    <source>
        <dbReference type="Proteomes" id="UP001286313"/>
    </source>
</evidence>
<name>A0AAE1FSI5_PETCI</name>
<comment type="caution">
    <text evidence="1">The sequence shown here is derived from an EMBL/GenBank/DDBJ whole genome shotgun (WGS) entry which is preliminary data.</text>
</comment>
<dbReference type="Proteomes" id="UP001286313">
    <property type="component" value="Unassembled WGS sequence"/>
</dbReference>
<keyword evidence="2" id="KW-1185">Reference proteome</keyword>
<dbReference type="GO" id="GO:0071897">
    <property type="term" value="P:DNA biosynthetic process"/>
    <property type="evidence" value="ECO:0007669"/>
    <property type="project" value="UniProtKB-ARBA"/>
</dbReference>
<evidence type="ECO:0008006" key="3">
    <source>
        <dbReference type="Google" id="ProtNLM"/>
    </source>
</evidence>
<sequence>MVTFYHRFLPAAASIMEPLYELLSSKSKELSWNEAASIAFESVKEALANATMCQLGSRFPGLNWICGADWMTVPDSTPLAFMMIILAVLLANL</sequence>
<dbReference type="AlphaFoldDB" id="A0AAE1FSI5"/>
<reference evidence="1" key="1">
    <citation type="submission" date="2023-10" db="EMBL/GenBank/DDBJ databases">
        <title>Genome assemblies of two species of porcelain crab, Petrolisthes cinctipes and Petrolisthes manimaculis (Anomura: Porcellanidae).</title>
        <authorList>
            <person name="Angst P."/>
        </authorList>
    </citation>
    <scope>NUCLEOTIDE SEQUENCE</scope>
    <source>
        <strain evidence="1">PB745_01</strain>
        <tissue evidence="1">Gill</tissue>
    </source>
</reference>
<dbReference type="EMBL" id="JAWQEG010001523">
    <property type="protein sequence ID" value="KAK3878795.1"/>
    <property type="molecule type" value="Genomic_DNA"/>
</dbReference>
<dbReference type="Gene3D" id="3.30.70.270">
    <property type="match status" value="1"/>
</dbReference>